<evidence type="ECO:0000256" key="1">
    <source>
        <dbReference type="ARBA" id="ARBA00004196"/>
    </source>
</evidence>
<feature type="chain" id="PRO_5038860649" evidence="5">
    <location>
        <begin position="19"/>
        <end position="257"/>
    </location>
</feature>
<dbReference type="PROSITE" id="PS51257">
    <property type="entry name" value="PROKAR_LIPOPROTEIN"/>
    <property type="match status" value="1"/>
</dbReference>
<dbReference type="InterPro" id="IPR001638">
    <property type="entry name" value="Solute-binding_3/MltF_N"/>
</dbReference>
<keyword evidence="8" id="KW-1185">Reference proteome</keyword>
<dbReference type="Pfam" id="PF00497">
    <property type="entry name" value="SBP_bac_3"/>
    <property type="match status" value="1"/>
</dbReference>
<dbReference type="CDD" id="cd13709">
    <property type="entry name" value="PBP2_YxeM"/>
    <property type="match status" value="1"/>
</dbReference>
<reference evidence="7 8" key="1">
    <citation type="submission" date="2017-03" db="EMBL/GenBank/DDBJ databases">
        <title>Complete genome sequence of Paenibacillus Kribbensis producing bioflocculants.</title>
        <authorList>
            <person name="Lee H.-G."/>
            <person name="Oh H.-M."/>
        </authorList>
    </citation>
    <scope>NUCLEOTIDE SEQUENCE [LARGE SCALE GENOMIC DNA]</scope>
    <source>
        <strain evidence="7 8">AM49</strain>
    </source>
</reference>
<dbReference type="KEGG" id="pkb:B4V02_21460"/>
<evidence type="ECO:0000256" key="5">
    <source>
        <dbReference type="SAM" id="SignalP"/>
    </source>
</evidence>
<sequence>MKKFLGIMIASVLLVVLAACGNGTSSSGEKVLRVGATGQSFPNSFKEGDKLVGYDVEVLEAVAKNLGYKVEWTLTDFSGLMGQLEAGKLDTIANNVAVTDERKKVYNFTDKYSVLGTQVAVRSDNNEINTLDDLKGKTISAVLGSNNVKNFKAWDTKGEVTLKTYETRESAMNEVITGKVDGYINASTTLLAEIAKGKLPLKLVGDPISHDDVSFPFARTEQGEKLLKEFNTELQKLRNDGTLLKISKKYYGEDVTQ</sequence>
<dbReference type="PANTHER" id="PTHR35936:SF19">
    <property type="entry name" value="AMINO-ACID-BINDING PROTEIN YXEM-RELATED"/>
    <property type="match status" value="1"/>
</dbReference>
<feature type="signal peptide" evidence="5">
    <location>
        <begin position="1"/>
        <end position="18"/>
    </location>
</feature>
<evidence type="ECO:0000313" key="7">
    <source>
        <dbReference type="EMBL" id="ASR49078.1"/>
    </source>
</evidence>
<dbReference type="PROSITE" id="PS01039">
    <property type="entry name" value="SBP_BACTERIAL_3"/>
    <property type="match status" value="1"/>
</dbReference>
<organism evidence="7 8">
    <name type="scientific">Paenibacillus kribbensis</name>
    <dbReference type="NCBI Taxonomy" id="172713"/>
    <lineage>
        <taxon>Bacteria</taxon>
        <taxon>Bacillati</taxon>
        <taxon>Bacillota</taxon>
        <taxon>Bacilli</taxon>
        <taxon>Bacillales</taxon>
        <taxon>Paenibacillaceae</taxon>
        <taxon>Paenibacillus</taxon>
    </lineage>
</organism>
<evidence type="ECO:0000256" key="3">
    <source>
        <dbReference type="ARBA" id="ARBA00022729"/>
    </source>
</evidence>
<dbReference type="Proteomes" id="UP000214666">
    <property type="component" value="Chromosome"/>
</dbReference>
<evidence type="ECO:0000259" key="6">
    <source>
        <dbReference type="SMART" id="SM00062"/>
    </source>
</evidence>
<name>A0A222WSX2_9BACL</name>
<comment type="similarity">
    <text evidence="2 4">Belongs to the bacterial solute-binding protein 3 family.</text>
</comment>
<keyword evidence="3 5" id="KW-0732">Signal</keyword>
<feature type="domain" description="Solute-binding protein family 3/N-terminal" evidence="6">
    <location>
        <begin position="31"/>
        <end position="254"/>
    </location>
</feature>
<dbReference type="OrthoDB" id="8613538at2"/>
<accession>A0A222WSX2</accession>
<evidence type="ECO:0000256" key="2">
    <source>
        <dbReference type="ARBA" id="ARBA00010333"/>
    </source>
</evidence>
<dbReference type="InterPro" id="IPR018313">
    <property type="entry name" value="SBP_3_CS"/>
</dbReference>
<dbReference type="EMBL" id="CP020028">
    <property type="protein sequence ID" value="ASR49078.1"/>
    <property type="molecule type" value="Genomic_DNA"/>
</dbReference>
<dbReference type="SUPFAM" id="SSF53850">
    <property type="entry name" value="Periplasmic binding protein-like II"/>
    <property type="match status" value="1"/>
</dbReference>
<dbReference type="SMART" id="SM00062">
    <property type="entry name" value="PBPb"/>
    <property type="match status" value="1"/>
</dbReference>
<gene>
    <name evidence="7" type="ORF">B4V02_21460</name>
</gene>
<dbReference type="PANTHER" id="PTHR35936">
    <property type="entry name" value="MEMBRANE-BOUND LYTIC MUREIN TRANSGLYCOSYLASE F"/>
    <property type="match status" value="1"/>
</dbReference>
<dbReference type="Gene3D" id="3.40.190.10">
    <property type="entry name" value="Periplasmic binding protein-like II"/>
    <property type="match status" value="2"/>
</dbReference>
<evidence type="ECO:0000313" key="8">
    <source>
        <dbReference type="Proteomes" id="UP000214666"/>
    </source>
</evidence>
<comment type="subcellular location">
    <subcellularLocation>
        <location evidence="1">Cell envelope</location>
    </subcellularLocation>
</comment>
<dbReference type="AlphaFoldDB" id="A0A222WSX2"/>
<dbReference type="GO" id="GO:0030313">
    <property type="term" value="C:cell envelope"/>
    <property type="evidence" value="ECO:0007669"/>
    <property type="project" value="UniProtKB-SubCell"/>
</dbReference>
<evidence type="ECO:0000256" key="4">
    <source>
        <dbReference type="RuleBase" id="RU003744"/>
    </source>
</evidence>
<proteinExistence type="inferred from homology"/>
<protein>
    <submittedName>
        <fullName evidence="7">Amino acid ABC transporter substrate-binding protein</fullName>
    </submittedName>
</protein>
<dbReference type="STRING" id="172713.GCA_001705305_00819"/>